<dbReference type="AlphaFoldDB" id="A0A3G1T159"/>
<feature type="region of interest" description="Disordered" evidence="1">
    <location>
        <begin position="81"/>
        <end position="108"/>
    </location>
</feature>
<reference evidence="3" key="1">
    <citation type="journal article" date="2018" name="Insect Biochem. Mol. Biol.">
        <title>The expansion of genes encoding soluble silk components in the greater wax moth, Galleria mellonella.</title>
        <authorList>
            <person name="Kludkiewicz B."/>
            <person name="Kucerova L."/>
            <person name="Konikova T."/>
            <person name="Strnad H."/>
            <person name="Hradilova M."/>
            <person name="Zaloudikova A."/>
            <person name="Sehadova H."/>
            <person name="Konik P."/>
            <person name="Sehnal F."/>
            <person name="Zurovec M."/>
        </authorList>
    </citation>
    <scope>NUCLEOTIDE SEQUENCE</scope>
    <source>
        <tissue evidence="3">Larval silk glands</tissue>
    </source>
</reference>
<feature type="compositionally biased region" description="Low complexity" evidence="1">
    <location>
        <begin position="124"/>
        <end position="136"/>
    </location>
</feature>
<accession>A0A3G1T159</accession>
<feature type="signal peptide" evidence="2">
    <location>
        <begin position="1"/>
        <end position="18"/>
    </location>
</feature>
<evidence type="ECO:0000256" key="2">
    <source>
        <dbReference type="SAM" id="SignalP"/>
    </source>
</evidence>
<dbReference type="EMBL" id="MG604952">
    <property type="protein sequence ID" value="AXY94631.1"/>
    <property type="molecule type" value="mRNA"/>
</dbReference>
<evidence type="ECO:0000313" key="3">
    <source>
        <dbReference type="EMBL" id="AXY94631.1"/>
    </source>
</evidence>
<feature type="region of interest" description="Disordered" evidence="1">
    <location>
        <begin position="117"/>
        <end position="136"/>
    </location>
</feature>
<evidence type="ECO:0000256" key="1">
    <source>
        <dbReference type="SAM" id="MobiDB-lite"/>
    </source>
</evidence>
<protein>
    <submittedName>
        <fullName evidence="3">Seroin transcript 1B</fullName>
    </submittedName>
</protein>
<keyword evidence="2" id="KW-0732">Signal</keyword>
<name>A0A3G1T159_ANTYA</name>
<sequence length="136" mass="14958">MALTKIFLTLSLVALSNAVLMWPNDDGRFPPLPQMNMFFPDPIKFTMPRIVPFHIPPPPIMDRDAIKTHVAGPNEHFTGFSTSSHSFTSNDNGKITSGGGISTLTNDGKNVEENVLEYGDKGNNDNNNNNNNNNNN</sequence>
<organism evidence="3">
    <name type="scientific">Antheraea yamamai</name>
    <name type="common">Japanese oak silkmoth</name>
    <dbReference type="NCBI Taxonomy" id="7121"/>
    <lineage>
        <taxon>Eukaryota</taxon>
        <taxon>Metazoa</taxon>
        <taxon>Ecdysozoa</taxon>
        <taxon>Arthropoda</taxon>
        <taxon>Hexapoda</taxon>
        <taxon>Insecta</taxon>
        <taxon>Pterygota</taxon>
        <taxon>Neoptera</taxon>
        <taxon>Endopterygota</taxon>
        <taxon>Lepidoptera</taxon>
        <taxon>Glossata</taxon>
        <taxon>Ditrysia</taxon>
        <taxon>Bombycoidea</taxon>
        <taxon>Saturniidae</taxon>
        <taxon>Saturniinae</taxon>
        <taxon>Saturniini</taxon>
        <taxon>Antheraea</taxon>
    </lineage>
</organism>
<feature type="chain" id="PRO_5018236471" evidence="2">
    <location>
        <begin position="19"/>
        <end position="136"/>
    </location>
</feature>
<gene>
    <name evidence="3" type="primary">Sn1</name>
</gene>
<proteinExistence type="evidence at transcript level"/>